<proteinExistence type="predicted"/>
<evidence type="ECO:0000313" key="1">
    <source>
        <dbReference type="EMBL" id="WNV48189.1"/>
    </source>
</evidence>
<keyword evidence="2" id="KW-1185">Reference proteome</keyword>
<name>A0AA96PRI5_9CAUD</name>
<dbReference type="EMBL" id="OR260090">
    <property type="protein sequence ID" value="WNV48189.1"/>
    <property type="molecule type" value="Genomic_DNA"/>
</dbReference>
<sequence length="68" mass="7399">MTACASKPPKTLVLSVPEYLIQDCPETPVSLRVNSDLANKAIALKSDLAKCNADKKAIREWNASVNKK</sequence>
<dbReference type="Proteomes" id="UP001301924">
    <property type="component" value="Segment"/>
</dbReference>
<dbReference type="Pfam" id="PF23793">
    <property type="entry name" value="LysC"/>
    <property type="match status" value="1"/>
</dbReference>
<evidence type="ECO:0000313" key="2">
    <source>
        <dbReference type="Proteomes" id="UP001301924"/>
    </source>
</evidence>
<accession>A0AA96PRI5</accession>
<gene>
    <name evidence="1" type="ORF">Ql52_gp053</name>
</gene>
<protein>
    <submittedName>
        <fullName evidence="1">0-spanin</fullName>
    </submittedName>
</protein>
<reference evidence="2" key="1">
    <citation type="journal article" date="2024" name="Viruses">
        <title>New Genera and Species of Caulobacter and Brevundimonas Bacteriophages Provide Insights into Phage Genome Evolution.</title>
        <authorList>
            <person name="Ely B."/>
            <person name="Hils M."/>
            <person name="Clarke A."/>
            <person name="Albert M."/>
            <person name="Holness N."/>
            <person name="Lenski J."/>
            <person name="Mohammadi T."/>
        </authorList>
    </citation>
    <scope>NUCLEOTIDE SEQUENCE [LARGE SCALE GENOMIC DNA]</scope>
</reference>
<organism evidence="1 2">
    <name type="scientific">Caulobacter phage Quill_5.2</name>
    <dbReference type="NCBI Taxonomy" id="3075108"/>
    <lineage>
        <taxon>Viruses</taxon>
        <taxon>Duplodnaviria</taxon>
        <taxon>Heunggongvirae</taxon>
        <taxon>Uroviricota</taxon>
        <taxon>Caudoviricetes</taxon>
        <taxon>Autographivirales</taxon>
        <taxon>Autonotataviridae</taxon>
        <taxon>Lullwatervirus</taxon>
        <taxon>Lullwatervirus quill52</taxon>
    </lineage>
</organism>
<dbReference type="InterPro" id="IPR058979">
    <property type="entry name" value="LysC-like"/>
</dbReference>